<gene>
    <name evidence="1" type="ORF">SAMN02745174_00702</name>
</gene>
<dbReference type="Proteomes" id="UP000191153">
    <property type="component" value="Unassembled WGS sequence"/>
</dbReference>
<evidence type="ECO:0000313" key="2">
    <source>
        <dbReference type="Proteomes" id="UP000191153"/>
    </source>
</evidence>
<name>A0A1T4L0R4_9FUSO</name>
<reference evidence="1 2" key="1">
    <citation type="submission" date="2017-02" db="EMBL/GenBank/DDBJ databases">
        <authorList>
            <person name="Peterson S.W."/>
        </authorList>
    </citation>
    <scope>NUCLEOTIDE SEQUENCE [LARGE SCALE GENOMIC DNA]</scope>
    <source>
        <strain evidence="1 2">ATCC 700028</strain>
    </source>
</reference>
<dbReference type="RefSeq" id="WP_078693234.1">
    <property type="nucleotide sequence ID" value="NZ_FUWX01000005.1"/>
</dbReference>
<proteinExistence type="predicted"/>
<dbReference type="EMBL" id="FUWX01000005">
    <property type="protein sequence ID" value="SJZ48188.1"/>
    <property type="molecule type" value="Genomic_DNA"/>
</dbReference>
<keyword evidence="2" id="KW-1185">Reference proteome</keyword>
<sequence>MYFRELELLNLEDIYAMEDGEYKKDLLIKRLLTDEMEKIAKNDKKNKEFIEKVLNNLITESTNITGNNPGF</sequence>
<protein>
    <submittedName>
        <fullName evidence="1">Uncharacterized protein</fullName>
    </submittedName>
</protein>
<accession>A0A1T4L0R4</accession>
<organism evidence="1 2">
    <name type="scientific">Cetobacterium ceti</name>
    <dbReference type="NCBI Taxonomy" id="180163"/>
    <lineage>
        <taxon>Bacteria</taxon>
        <taxon>Fusobacteriati</taxon>
        <taxon>Fusobacteriota</taxon>
        <taxon>Fusobacteriia</taxon>
        <taxon>Fusobacteriales</taxon>
        <taxon>Fusobacteriaceae</taxon>
        <taxon>Cetobacterium</taxon>
    </lineage>
</organism>
<dbReference type="AlphaFoldDB" id="A0A1T4L0R4"/>
<evidence type="ECO:0000313" key="1">
    <source>
        <dbReference type="EMBL" id="SJZ48188.1"/>
    </source>
</evidence>